<dbReference type="InterPro" id="IPR000873">
    <property type="entry name" value="AMP-dep_synth/lig_dom"/>
</dbReference>
<dbReference type="GO" id="GO:0004312">
    <property type="term" value="F:fatty acid synthase activity"/>
    <property type="evidence" value="ECO:0007669"/>
    <property type="project" value="TreeGrafter"/>
</dbReference>
<dbReference type="Gene3D" id="3.40.50.12780">
    <property type="entry name" value="N-terminal domain of ligase-like"/>
    <property type="match status" value="1"/>
</dbReference>
<dbReference type="InterPro" id="IPR018201">
    <property type="entry name" value="Ketoacyl_synth_AS"/>
</dbReference>
<evidence type="ECO:0000259" key="9">
    <source>
        <dbReference type="PROSITE" id="PS52019"/>
    </source>
</evidence>
<dbReference type="InterPro" id="IPR020845">
    <property type="entry name" value="AMP-binding_CS"/>
</dbReference>
<dbReference type="Pfam" id="PF00109">
    <property type="entry name" value="ketoacyl-synt"/>
    <property type="match status" value="1"/>
</dbReference>
<dbReference type="PROSITE" id="PS50075">
    <property type="entry name" value="CARRIER"/>
    <property type="match status" value="1"/>
</dbReference>
<dbReference type="SMART" id="SM00822">
    <property type="entry name" value="PKS_KR"/>
    <property type="match status" value="1"/>
</dbReference>
<feature type="region of interest" description="N-terminal hotdog fold" evidence="5">
    <location>
        <begin position="1659"/>
        <end position="1788"/>
    </location>
</feature>
<organism evidence="10 11">
    <name type="scientific">Prymnesium parvum</name>
    <name type="common">Toxic golden alga</name>
    <dbReference type="NCBI Taxonomy" id="97485"/>
    <lineage>
        <taxon>Eukaryota</taxon>
        <taxon>Haptista</taxon>
        <taxon>Haptophyta</taxon>
        <taxon>Prymnesiophyceae</taxon>
        <taxon>Prymnesiales</taxon>
        <taxon>Prymnesiaceae</taxon>
        <taxon>Prymnesium</taxon>
    </lineage>
</organism>
<dbReference type="Gene3D" id="3.30.300.30">
    <property type="match status" value="1"/>
</dbReference>
<dbReference type="InterPro" id="IPR036291">
    <property type="entry name" value="NAD(P)-bd_dom_sf"/>
</dbReference>
<dbReference type="InterPro" id="IPR050091">
    <property type="entry name" value="PKS_NRPS_Biosynth_Enz"/>
</dbReference>
<evidence type="ECO:0000256" key="3">
    <source>
        <dbReference type="ARBA" id="ARBA00022679"/>
    </source>
</evidence>
<dbReference type="Gene3D" id="3.40.47.10">
    <property type="match status" value="1"/>
</dbReference>
<dbReference type="Pfam" id="PF00501">
    <property type="entry name" value="AMP-binding"/>
    <property type="match status" value="1"/>
</dbReference>
<proteinExistence type="predicted"/>
<dbReference type="Proteomes" id="UP001515480">
    <property type="component" value="Unassembled WGS sequence"/>
</dbReference>
<dbReference type="PROSITE" id="PS52019">
    <property type="entry name" value="PKS_MFAS_DH"/>
    <property type="match status" value="1"/>
</dbReference>
<dbReference type="InterPro" id="IPR020841">
    <property type="entry name" value="PKS_Beta-ketoAc_synthase_dom"/>
</dbReference>
<keyword evidence="11" id="KW-1185">Reference proteome</keyword>
<feature type="compositionally biased region" description="Polar residues" evidence="6">
    <location>
        <begin position="3010"/>
        <end position="3022"/>
    </location>
</feature>
<evidence type="ECO:0000259" key="8">
    <source>
        <dbReference type="PROSITE" id="PS52004"/>
    </source>
</evidence>
<dbReference type="InterPro" id="IPR036736">
    <property type="entry name" value="ACP-like_sf"/>
</dbReference>
<dbReference type="InterPro" id="IPR057326">
    <property type="entry name" value="KR_dom"/>
</dbReference>
<keyword evidence="4" id="KW-0511">Multifunctional enzyme</keyword>
<feature type="domain" description="Carrier" evidence="7">
    <location>
        <begin position="2472"/>
        <end position="2551"/>
    </location>
</feature>
<dbReference type="GO" id="GO:0016491">
    <property type="term" value="F:oxidoreductase activity"/>
    <property type="evidence" value="ECO:0007669"/>
    <property type="project" value="InterPro"/>
</dbReference>
<evidence type="ECO:0000313" key="11">
    <source>
        <dbReference type="Proteomes" id="UP001515480"/>
    </source>
</evidence>
<gene>
    <name evidence="10" type="ORF">AB1Y20_023299</name>
</gene>
<dbReference type="Pfam" id="PF00107">
    <property type="entry name" value="ADH_zinc_N"/>
    <property type="match status" value="1"/>
</dbReference>
<feature type="compositionally biased region" description="Basic and acidic residues" evidence="6">
    <location>
        <begin position="3030"/>
        <end position="3043"/>
    </location>
</feature>
<dbReference type="SUPFAM" id="SSF53335">
    <property type="entry name" value="S-adenosyl-L-methionine-dependent methyltransferases"/>
    <property type="match status" value="1"/>
</dbReference>
<dbReference type="CDD" id="cd00833">
    <property type="entry name" value="PKS"/>
    <property type="match status" value="1"/>
</dbReference>
<dbReference type="InterPro" id="IPR013149">
    <property type="entry name" value="ADH-like_C"/>
</dbReference>
<feature type="compositionally biased region" description="Low complexity" evidence="6">
    <location>
        <begin position="3048"/>
        <end position="3060"/>
    </location>
</feature>
<dbReference type="Pfam" id="PF00550">
    <property type="entry name" value="PP-binding"/>
    <property type="match status" value="1"/>
</dbReference>
<dbReference type="GO" id="GO:0008757">
    <property type="term" value="F:S-adenosylmethionine-dependent methyltransferase activity"/>
    <property type="evidence" value="ECO:0007669"/>
    <property type="project" value="InterPro"/>
</dbReference>
<feature type="domain" description="PKS/mFAS DH" evidence="9">
    <location>
        <begin position="1659"/>
        <end position="1939"/>
    </location>
</feature>
<dbReference type="Pfam" id="PF02801">
    <property type="entry name" value="Ketoacyl-synt_C"/>
    <property type="match status" value="1"/>
</dbReference>
<feature type="domain" description="Ketosynthase family 3 (KS3)" evidence="8">
    <location>
        <begin position="810"/>
        <end position="1210"/>
    </location>
</feature>
<dbReference type="Gene3D" id="3.10.129.110">
    <property type="entry name" value="Polyketide synthase dehydratase"/>
    <property type="match status" value="1"/>
</dbReference>
<dbReference type="EMBL" id="JBGBPQ010000009">
    <property type="protein sequence ID" value="KAL1519792.1"/>
    <property type="molecule type" value="Genomic_DNA"/>
</dbReference>
<dbReference type="Pfam" id="PF08659">
    <property type="entry name" value="KR"/>
    <property type="match status" value="1"/>
</dbReference>
<dbReference type="SUPFAM" id="SSF47336">
    <property type="entry name" value="ACP-like"/>
    <property type="match status" value="2"/>
</dbReference>
<dbReference type="InterPro" id="IPR027443">
    <property type="entry name" value="IPNS-like_sf"/>
</dbReference>
<evidence type="ECO:0000256" key="2">
    <source>
        <dbReference type="ARBA" id="ARBA00022553"/>
    </source>
</evidence>
<dbReference type="GO" id="GO:0004315">
    <property type="term" value="F:3-oxoacyl-[acyl-carrier-protein] synthase activity"/>
    <property type="evidence" value="ECO:0007669"/>
    <property type="project" value="InterPro"/>
</dbReference>
<feature type="region of interest" description="Disordered" evidence="6">
    <location>
        <begin position="3002"/>
        <end position="3264"/>
    </location>
</feature>
<dbReference type="PANTHER" id="PTHR43775:SF37">
    <property type="entry name" value="SI:DKEY-61P9.11"/>
    <property type="match status" value="1"/>
</dbReference>
<dbReference type="GO" id="GO:0005886">
    <property type="term" value="C:plasma membrane"/>
    <property type="evidence" value="ECO:0007669"/>
    <property type="project" value="TreeGrafter"/>
</dbReference>
<dbReference type="InterPro" id="IPR009081">
    <property type="entry name" value="PP-bd_ACP"/>
</dbReference>
<dbReference type="Pfam" id="PF08240">
    <property type="entry name" value="ADH_N"/>
    <property type="match status" value="1"/>
</dbReference>
<dbReference type="InterPro" id="IPR029063">
    <property type="entry name" value="SAM-dependent_MTases_sf"/>
</dbReference>
<dbReference type="Gene3D" id="3.40.50.150">
    <property type="entry name" value="Vaccinia Virus protein VP39"/>
    <property type="match status" value="1"/>
</dbReference>
<dbReference type="InterPro" id="IPR020843">
    <property type="entry name" value="ER"/>
</dbReference>
<evidence type="ECO:0000256" key="5">
    <source>
        <dbReference type="PROSITE-ProRule" id="PRU01363"/>
    </source>
</evidence>
<dbReference type="InterPro" id="IPR042104">
    <property type="entry name" value="PKS_dehydratase_sf"/>
</dbReference>
<keyword evidence="2" id="KW-0597">Phosphoprotein</keyword>
<dbReference type="InterPro" id="IPR029058">
    <property type="entry name" value="AB_hydrolase_fold"/>
</dbReference>
<dbReference type="Gene3D" id="3.40.50.720">
    <property type="entry name" value="NAD(P)-binding Rossmann-like Domain"/>
    <property type="match status" value="2"/>
</dbReference>
<comment type="caution">
    <text evidence="10">The sequence shown here is derived from an EMBL/GenBank/DDBJ whole genome shotgun (WGS) entry which is preliminary data.</text>
</comment>
<sequence>MEKSPLADGCSVQAFPSRVNLFTRDIDPFLDRPYAGSALSEFIVEQMPCTSSVRSAAVKSAPAHDMIIVAHSVSLLIMSSSAAGRIMVAIGKNGNAHARVMGEERARFESEEERIRREHAGVRIDDLVVVAASPLPADASSWPVRVVDRGGLSSPGPFVVCGRTSDVEQWLHSEPCQPIYVVTDSLDTRLSGYTNVTAVGLAKGEWEQAVASICSRHMEAIPTMILSHACSTPQAVAVTDERGECTYAQLTSMAWSLGAILEAKGLQAGAHLGVLLSSTRLLPVALLGLGLRRMVPCNLSRCEDQRMLQLERLLSLPSSCAAVLVDSDLSNPAAGSGLQVIRIDELVLDPGTAPLDVWGKHTALAPSIQTLNDVCFIDWTSGSTGKPKGMATTMWKMSHWVRWRAFHFPMNQYGRRVAMGLFLPWYWHLPLAQGGTLVLIPSELNLDVSKLMAYLETKHVDWIDCLTPGQLQLTTEFCDAIPVRHIMCSGEALPVAAARAFLRKFPSVSLSNILSTTETSADICLVKRVTLALCDALAEDVSHVPVLSREAPCVVWGNSVELNSDGRLVHTGYNVEAGYLPGDDSSSFCSTAHGQSCTSGDCGYWVDANGQQLLCLSGRSDSVVKVRGHRVDLSGLEAVLASCPQVVDCCAFECDGTLWACVVTSEYEAVSLHANKAWPVATRPALVLVDSIHYTHTGKRDRKRMQALLPSYLKRGEGASAEQSGSTKPGSVEAILVAMQAQLMQPITKDCNFFACGGNSFKALRICTALGISATTFFAHPTASELALAVSRVDGGQDALPELSLPTPSSAPIRVCGMAMRLPGASSAAELWEKLKAGSDMLQTLPRTSGSHRAVLRKGVVVDEGVDLQLFSIPFAAAQKMSTEQRVLLGLAYEALEDAGYDPLHLPARAGVFVCGGSLPHLHADLNEMRSKRPSEYWETEVAHDKDYLASTIAYHLGTSGPAEVIQTACSSSLVAVTRAVQALRLGLCEIAICGGASFSPNEPIAAMDGMVWSADGVCRPFSRSGTGTVPADGAGLVVITTLDKVERAYATVEGVAVNNDGNRKASFSQPSEVGQVEVLRLALHDAKCQASQIDFVEAHGTGTRIGDPIEVQALARVHEGRPNKLPIGSIKGNLGHLNTVAGIASFIKTTLVVYHQSAPPSINAEPLNDLIPWERLPICVSTAGVTGVRRAGVSSFGIGGTNAHVILASGKPSMDPETVMMPLKQRPTKQQRTMIPPSPLTSSLPIGLADSASKDCVPPTAEGMMYDTIWVPRAVAPAHVSELPVIQLDGPIAFVHSLGIEAPHHFVTRRNVLQSALRFRALAVVAGGSDSLEAVDVLTWRCLELLVVLGKQTVGELQLFFFLGSSPRYAAVRGLLRSCRKEHPELRLRVLTVVAGPVVLPACPIEAMLEDGDVKVRRLVRFCSPPTSDRVVSVGTALVTGSLRGLGLQVARWLMDEARARKVLLVGRKKPKESALLDQLVERGATVLICDVCDWEQVRELPDVDLVIHCAGTVDDQLLRDTTEERTAAVLAPKLRGTINLKQRFHTSRLVAFSSSSCVFGVLGQGTYAAANAFMDEVCRGDSIQWGGWAGVGMAADLNIQPLAGERFLSVSRGLELLGTILDATRENPTLVVDVDWPTYSGNATVCAQVDGLLAEVMDTLATPQSMSTTGTHARVGWSHAYTLQLGEGCRSWQQLQQHVVDGRPVFPASGYMCWALQAVLEHGRDPVLSDVRFVRLLDLSKPRECVLTLTSNALVEDDIAVTGTIQITCEGVVHSLMSFRCIAHGRALRHEPVDAPARRQVAEPWYTVCTPYTHFREQGFEYGPDFSQLRNVRVQSNGHLAEASLCGPRDTSVYPLCAGTLDSALQLASFADTAAAFGMPTRVEQISWLRPHEKPGLVTADCTSGGGVNVAIMGSDGSAIALVKGVKMLSFLRATPVSVMSAAALQPSPPPLELCSTEEKVLDVNMRDGTTLLEHLSRIRAVAKDGPAVVRVEDSEEASAVASGAIDMGLTVINSHGCIVDEHLVPPAPPSMNMIADSSPYVAVIDTELGKVMFEGYQPLADLAAWQVDVRAQVWALNFRDVLVAKGAIPEEVAGQTLGLGGECYGQVQRVGAGVTSVSIGDFVVCVPPDGLGSRLVTHERWVTRAPVGMSPESAVSGTMAYATAWLALIRQARIRSSDAVLIHSAAGGVGLAAVHLCLREGCTVYATASTQAKHEILLQLGVSAVFNSRDTSAYTRGIMHATGSAGVDVILNSLSGDNIRASLGLLRPFGRFVEIGKRDAYEESTISLAPFLRGLTYCAAHLDVFMLEHPLAARVLLEEVWAAIPSLPSLPHVSFPMHELNTALDYMARGTHVGKILISVSSVGANRSLPPVYGPLDDAMVRSLRALRSAKKAHSAPPSGRCLVLRGPCASLDEDLRDATIVFTQSRAVAQQAISLNVKQVIELRTSWGLLKSAQLRELLNYDGHVVVMEDRNNRTGMDASWLREHVTELVGFTLNDDDSFESHGVDSLMLITLAQRISERCGKRFSVDDIQAADTIRGIILLISGKNVPPALQISGLQRPRVLCLHGFRSNADMLSVQLRPYITNHGEFEFVFANAPRSSTGEPEVGIPPQVETFEWWGTGNVPYKDAWKTGFDGFDEALAALNASGPYDGVIGFSQGGGVASLVSSRWYIGFSPVEPPTTPSSPLGQDIRPSLLFYDPNEEYVSQAQSVKSRFKHAEVQTHTFGHVVPLEKEAIARFGSFLAARLTERCDQEDQRVRLRSSGKEISTALKQTSLEQPALAPISMPLAPPVAHHLADGKTNASESPAVEIIEYSDLVAMGPDPIEQLRRAFVGKRAYGIVGVRGVPSFAQARQEAFEAAVHLAVHDAEGREKTQAVRQTYPGWNGRPGRETHPLQSCWIHNIKEEVGTKQIDPFYGKNVWPNDDYKRKFTAMNECMYSAALLVLRGCDRFLERDHGSLAPGRKTLEEIGVQGTTLAGRWIWYDSKFSRDDNLLELKPTETTEESLSGSASPGLTSTPVASPAECAPADRDEHSRGRGGEGDGLASMRTAATAMRTSGENDACTRKSGGGQGDGLASMRTAATAMRSSGENEACSRKGGGGQGDGLASMRTAATAMRSSGENEACSRKGGGGQGDGLASMRTAATAMRSSGENEACSRKGGGGQGDGLASMRTAATAMRSSGENEACSRKGGGGQGDGLASMRTAATAMRSSGENEACSRKGGGGQGDGLASMRTAATAMRSSGADNSQVGEKCESSESSSTNLAPDLGAYWLPWHIDSQFVTLLTSDDFYEESSGKHVSPPAEREKVGLVAMNEAGEVAAIAPHLTPDTMLLQMGGFAQIYTGGVLNACRHAVLRQSAQPGVARATYCNFWYAPWDLVCVPAGGTGKSSINHGWNALMDDSYMNISMQRSFSHFREFFTSIAVADERKVDDAGFASLAEILPLRSPHRLLLAPEQQPLVYVDVATDIRCPASYIAVARLRLAIMRLGASERVRLRYHPVFLDPSIKEEGEELEGYLMREHGVTIEEAQSENFPINKAAAELGFKFHAKRRVINTSRAFQAVALAAEEGLDDALFGELAREYFEQAADISCLPVLRAAIRRIGLRLGDLRDHELDFRIESAAEGVHDIYEKLAQKPKGIRIAGIDGVPVQLPFADPRHPVSLLHRGRRGYFEPTWPYTAADFSRLDESSDALMYSTPRFVAHLDDSALDLLTKTYRCLLAGFPHRHKMWDSSTPVSVLDTCSSWLSHLPNDQLPPGSRVAVQGLNRAELEANTQATERVVVDLNERPELPFADGTFDLVTNVSSVDYLTQPALVFGEMHRVLRPGGCIAVSFSNRCFESKAVALWLRKIADGAALAEVVCNYIHFGALDGWSHISCANISPVDSTSGECLGDPLYIVIATKK</sequence>
<dbReference type="InterPro" id="IPR013154">
    <property type="entry name" value="ADH-like_N"/>
</dbReference>
<dbReference type="InterPro" id="IPR049900">
    <property type="entry name" value="PKS_mFAS_DH"/>
</dbReference>
<dbReference type="InterPro" id="IPR011032">
    <property type="entry name" value="GroES-like_sf"/>
</dbReference>
<evidence type="ECO:0000313" key="10">
    <source>
        <dbReference type="EMBL" id="KAL1519792.1"/>
    </source>
</evidence>
<dbReference type="SMART" id="SM00826">
    <property type="entry name" value="PKS_DH"/>
    <property type="match status" value="1"/>
</dbReference>
<dbReference type="SUPFAM" id="SSF53474">
    <property type="entry name" value="alpha/beta-Hydrolases"/>
    <property type="match status" value="1"/>
</dbReference>
<dbReference type="InterPro" id="IPR016039">
    <property type="entry name" value="Thiolase-like"/>
</dbReference>
<evidence type="ECO:0000259" key="7">
    <source>
        <dbReference type="PROSITE" id="PS50075"/>
    </source>
</evidence>
<dbReference type="SMART" id="SM00829">
    <property type="entry name" value="PKS_ER"/>
    <property type="match status" value="1"/>
</dbReference>
<dbReference type="Gene3D" id="1.10.1200.10">
    <property type="entry name" value="ACP-like"/>
    <property type="match status" value="2"/>
</dbReference>
<dbReference type="InterPro" id="IPR005645">
    <property type="entry name" value="FSH-like_dom"/>
</dbReference>
<dbReference type="InterPro" id="IPR001853">
    <property type="entry name" value="DSBA-like_thioredoxin_dom"/>
</dbReference>
<dbReference type="InterPro" id="IPR020807">
    <property type="entry name" value="PKS_DH"/>
</dbReference>
<dbReference type="Pfam" id="PF08241">
    <property type="entry name" value="Methyltransf_11"/>
    <property type="match status" value="1"/>
</dbReference>
<dbReference type="Gene3D" id="2.60.120.330">
    <property type="entry name" value="B-lactam Antibiotic, Isopenicillin N Synthase, Chain"/>
    <property type="match status" value="1"/>
</dbReference>
<dbReference type="InterPro" id="IPR013216">
    <property type="entry name" value="Methyltransf_11"/>
</dbReference>
<name>A0AB34JF18_PRYPA</name>
<accession>A0AB34JF18</accession>
<dbReference type="SUPFAM" id="SSF51735">
    <property type="entry name" value="NAD(P)-binding Rossmann-fold domains"/>
    <property type="match status" value="2"/>
</dbReference>
<keyword evidence="1" id="KW-0596">Phosphopantetheine</keyword>
<evidence type="ECO:0000256" key="4">
    <source>
        <dbReference type="ARBA" id="ARBA00023268"/>
    </source>
</evidence>
<reference evidence="10 11" key="1">
    <citation type="journal article" date="2024" name="Science">
        <title>Giant polyketide synthase enzymes in the biosynthesis of giant marine polyether toxins.</title>
        <authorList>
            <person name="Fallon T.R."/>
            <person name="Shende V.V."/>
            <person name="Wierzbicki I.H."/>
            <person name="Pendleton A.L."/>
            <person name="Watervoot N.F."/>
            <person name="Auber R.P."/>
            <person name="Gonzalez D.J."/>
            <person name="Wisecaver J.H."/>
            <person name="Moore B.S."/>
        </authorList>
    </citation>
    <scope>NUCLEOTIDE SEQUENCE [LARGE SCALE GENOMIC DNA]</scope>
    <source>
        <strain evidence="10 11">12B1</strain>
    </source>
</reference>
<dbReference type="InterPro" id="IPR045851">
    <property type="entry name" value="AMP-bd_C_sf"/>
</dbReference>
<dbReference type="GO" id="GO:0006633">
    <property type="term" value="P:fatty acid biosynthetic process"/>
    <property type="evidence" value="ECO:0007669"/>
    <property type="project" value="InterPro"/>
</dbReference>
<dbReference type="Pfam" id="PF03959">
    <property type="entry name" value="FSH1"/>
    <property type="match status" value="1"/>
</dbReference>
<dbReference type="Pfam" id="PF01323">
    <property type="entry name" value="DSBA"/>
    <property type="match status" value="1"/>
</dbReference>
<dbReference type="InterPro" id="IPR014030">
    <property type="entry name" value="Ketoacyl_synth_N"/>
</dbReference>
<dbReference type="Pfam" id="PF14765">
    <property type="entry name" value="PS-DH"/>
    <property type="match status" value="1"/>
</dbReference>
<dbReference type="SMART" id="SM00825">
    <property type="entry name" value="PKS_KS"/>
    <property type="match status" value="1"/>
</dbReference>
<dbReference type="SUPFAM" id="SSF53901">
    <property type="entry name" value="Thiolase-like"/>
    <property type="match status" value="1"/>
</dbReference>
<dbReference type="CDD" id="cd05195">
    <property type="entry name" value="enoyl_red"/>
    <property type="match status" value="1"/>
</dbReference>
<dbReference type="SUPFAM" id="SSF56801">
    <property type="entry name" value="Acetyl-CoA synthetase-like"/>
    <property type="match status" value="1"/>
</dbReference>
<feature type="compositionally biased region" description="Polar residues" evidence="6">
    <location>
        <begin position="3243"/>
        <end position="3253"/>
    </location>
</feature>
<dbReference type="InterPro" id="IPR036249">
    <property type="entry name" value="Thioredoxin-like_sf"/>
</dbReference>
<dbReference type="InterPro" id="IPR014031">
    <property type="entry name" value="Ketoacyl_synth_C"/>
</dbReference>
<dbReference type="PROSITE" id="PS00455">
    <property type="entry name" value="AMP_BINDING"/>
    <property type="match status" value="1"/>
</dbReference>
<protein>
    <submittedName>
        <fullName evidence="10">Uncharacterized protein</fullName>
    </submittedName>
</protein>
<dbReference type="InterPro" id="IPR042099">
    <property type="entry name" value="ANL_N_sf"/>
</dbReference>
<dbReference type="Gene3D" id="3.90.180.10">
    <property type="entry name" value="Medium-chain alcohol dehydrogenases, catalytic domain"/>
    <property type="match status" value="1"/>
</dbReference>
<dbReference type="SUPFAM" id="SSF51197">
    <property type="entry name" value="Clavaminate synthase-like"/>
    <property type="match status" value="1"/>
</dbReference>
<dbReference type="InterPro" id="IPR013968">
    <property type="entry name" value="PKS_KR"/>
</dbReference>
<evidence type="ECO:0000256" key="6">
    <source>
        <dbReference type="SAM" id="MobiDB-lite"/>
    </source>
</evidence>
<feature type="active site" description="Proton acceptor; for dehydratase activity" evidence="5">
    <location>
        <position position="1700"/>
    </location>
</feature>
<keyword evidence="3" id="KW-0808">Transferase</keyword>
<dbReference type="Gene3D" id="3.40.50.1820">
    <property type="entry name" value="alpha/beta hydrolase"/>
    <property type="match status" value="1"/>
</dbReference>
<feature type="active site" description="Proton donor; for dehydratase activity" evidence="5">
    <location>
        <position position="1864"/>
    </location>
</feature>
<dbReference type="InterPro" id="IPR049551">
    <property type="entry name" value="PKS_DH_C"/>
</dbReference>
<dbReference type="SUPFAM" id="SSF50129">
    <property type="entry name" value="GroES-like"/>
    <property type="match status" value="1"/>
</dbReference>
<dbReference type="PROSITE" id="PS00606">
    <property type="entry name" value="KS3_1"/>
    <property type="match status" value="1"/>
</dbReference>
<dbReference type="GO" id="GO:0005737">
    <property type="term" value="C:cytoplasm"/>
    <property type="evidence" value="ECO:0007669"/>
    <property type="project" value="TreeGrafter"/>
</dbReference>
<dbReference type="Gene3D" id="3.40.30.10">
    <property type="entry name" value="Glutaredoxin"/>
    <property type="match status" value="1"/>
</dbReference>
<dbReference type="PROSITE" id="PS52004">
    <property type="entry name" value="KS3_2"/>
    <property type="match status" value="1"/>
</dbReference>
<evidence type="ECO:0000256" key="1">
    <source>
        <dbReference type="ARBA" id="ARBA00022450"/>
    </source>
</evidence>
<dbReference type="SUPFAM" id="SSF52833">
    <property type="entry name" value="Thioredoxin-like"/>
    <property type="match status" value="1"/>
</dbReference>
<feature type="region of interest" description="C-terminal hotdog fold" evidence="5">
    <location>
        <begin position="1805"/>
        <end position="1939"/>
    </location>
</feature>
<dbReference type="PANTHER" id="PTHR43775">
    <property type="entry name" value="FATTY ACID SYNTHASE"/>
    <property type="match status" value="1"/>
</dbReference>